<evidence type="ECO:0000313" key="8">
    <source>
        <dbReference type="EMBL" id="QDL93796.1"/>
    </source>
</evidence>
<dbReference type="PANTHER" id="PTHR48111:SF67">
    <property type="entry name" value="TRANSCRIPTIONAL REGULATORY PROTEIN TCTD"/>
    <property type="match status" value="1"/>
</dbReference>
<name>A0A5B8FY06_9RHOB</name>
<feature type="DNA-binding region" description="OmpR/PhoB-type" evidence="5">
    <location>
        <begin position="124"/>
        <end position="221"/>
    </location>
</feature>
<dbReference type="GO" id="GO:0000156">
    <property type="term" value="F:phosphorelay response regulator activity"/>
    <property type="evidence" value="ECO:0007669"/>
    <property type="project" value="TreeGrafter"/>
</dbReference>
<dbReference type="Gene3D" id="6.10.250.690">
    <property type="match status" value="1"/>
</dbReference>
<gene>
    <name evidence="8" type="ORF">FDP22_18050</name>
</gene>
<keyword evidence="3" id="KW-0804">Transcription</keyword>
<protein>
    <submittedName>
        <fullName evidence="8">Response regulator transcription factor</fullName>
    </submittedName>
</protein>
<dbReference type="GO" id="GO:0006355">
    <property type="term" value="P:regulation of DNA-templated transcription"/>
    <property type="evidence" value="ECO:0007669"/>
    <property type="project" value="InterPro"/>
</dbReference>
<dbReference type="GO" id="GO:0032993">
    <property type="term" value="C:protein-DNA complex"/>
    <property type="evidence" value="ECO:0007669"/>
    <property type="project" value="TreeGrafter"/>
</dbReference>
<keyword evidence="9" id="KW-1185">Reference proteome</keyword>
<dbReference type="RefSeq" id="WP_138573992.1">
    <property type="nucleotide sequence ID" value="NZ_CP040819.1"/>
</dbReference>
<dbReference type="KEGG" id="ppru:FDP22_18050"/>
<evidence type="ECO:0000256" key="2">
    <source>
        <dbReference type="ARBA" id="ARBA00023125"/>
    </source>
</evidence>
<keyword evidence="8" id="KW-0614">Plasmid</keyword>
<sequence>MRVLLLEDTRDVAEAIVASLARRGAAVDHAGTLAQARDALAVQDYDVAILDINLPDGSGTELLRDMRGRRDATPVLMLTARFEVEDRIAALDIGADDYLVKPFDLRELEARVRALARRATPDRGGEITFGDLAFDPAGRTLTAAGRPVALTRRELSLFEVLIANRGRVMSKERIFERMFPFDEEEVGLTAIEIYVARVRRKIEGSRVSIRTLRGLGYQLVADA</sequence>
<evidence type="ECO:0000256" key="1">
    <source>
        <dbReference type="ARBA" id="ARBA00023015"/>
    </source>
</evidence>
<dbReference type="InterPro" id="IPR001867">
    <property type="entry name" value="OmpR/PhoB-type_DNA-bd"/>
</dbReference>
<dbReference type="Gene3D" id="1.10.10.10">
    <property type="entry name" value="Winged helix-like DNA-binding domain superfamily/Winged helix DNA-binding domain"/>
    <property type="match status" value="1"/>
</dbReference>
<keyword evidence="1" id="KW-0805">Transcription regulation</keyword>
<proteinExistence type="predicted"/>
<feature type="modified residue" description="4-aspartylphosphate" evidence="4">
    <location>
        <position position="51"/>
    </location>
</feature>
<dbReference type="AlphaFoldDB" id="A0A5B8FY06"/>
<dbReference type="InterPro" id="IPR001789">
    <property type="entry name" value="Sig_transdc_resp-reg_receiver"/>
</dbReference>
<dbReference type="SUPFAM" id="SSF52172">
    <property type="entry name" value="CheY-like"/>
    <property type="match status" value="1"/>
</dbReference>
<dbReference type="GO" id="GO:0000976">
    <property type="term" value="F:transcription cis-regulatory region binding"/>
    <property type="evidence" value="ECO:0007669"/>
    <property type="project" value="TreeGrafter"/>
</dbReference>
<dbReference type="SMART" id="SM00448">
    <property type="entry name" value="REC"/>
    <property type="match status" value="1"/>
</dbReference>
<evidence type="ECO:0000313" key="9">
    <source>
        <dbReference type="Proteomes" id="UP000305888"/>
    </source>
</evidence>
<dbReference type="PROSITE" id="PS51755">
    <property type="entry name" value="OMPR_PHOB"/>
    <property type="match status" value="1"/>
</dbReference>
<dbReference type="Gene3D" id="3.40.50.2300">
    <property type="match status" value="1"/>
</dbReference>
<dbReference type="InterPro" id="IPR039420">
    <property type="entry name" value="WalR-like"/>
</dbReference>
<keyword evidence="2 5" id="KW-0238">DNA-binding</keyword>
<feature type="domain" description="OmpR/PhoB-type" evidence="7">
    <location>
        <begin position="124"/>
        <end position="221"/>
    </location>
</feature>
<accession>A0A5B8FY06</accession>
<dbReference type="InterPro" id="IPR011006">
    <property type="entry name" value="CheY-like_superfamily"/>
</dbReference>
<dbReference type="Pfam" id="PF00072">
    <property type="entry name" value="Response_reg"/>
    <property type="match status" value="1"/>
</dbReference>
<organism evidence="8 9">
    <name type="scientific">Paroceanicella profunda</name>
    <dbReference type="NCBI Taxonomy" id="2579971"/>
    <lineage>
        <taxon>Bacteria</taxon>
        <taxon>Pseudomonadati</taxon>
        <taxon>Pseudomonadota</taxon>
        <taxon>Alphaproteobacteria</taxon>
        <taxon>Rhodobacterales</taxon>
        <taxon>Paracoccaceae</taxon>
        <taxon>Paroceanicella</taxon>
    </lineage>
</organism>
<evidence type="ECO:0000256" key="5">
    <source>
        <dbReference type="PROSITE-ProRule" id="PRU01091"/>
    </source>
</evidence>
<evidence type="ECO:0000259" key="7">
    <source>
        <dbReference type="PROSITE" id="PS51755"/>
    </source>
</evidence>
<dbReference type="OrthoDB" id="9802426at2"/>
<dbReference type="CDD" id="cd00383">
    <property type="entry name" value="trans_reg_C"/>
    <property type="match status" value="1"/>
</dbReference>
<geneLocation type="plasmid" evidence="9">
    <name>pd4m1a</name>
</geneLocation>
<dbReference type="SMART" id="SM00862">
    <property type="entry name" value="Trans_reg_C"/>
    <property type="match status" value="1"/>
</dbReference>
<evidence type="ECO:0000256" key="3">
    <source>
        <dbReference type="ARBA" id="ARBA00023163"/>
    </source>
</evidence>
<dbReference type="PROSITE" id="PS50110">
    <property type="entry name" value="RESPONSE_REGULATORY"/>
    <property type="match status" value="1"/>
</dbReference>
<dbReference type="InterPro" id="IPR036388">
    <property type="entry name" value="WH-like_DNA-bd_sf"/>
</dbReference>
<evidence type="ECO:0000259" key="6">
    <source>
        <dbReference type="PROSITE" id="PS50110"/>
    </source>
</evidence>
<keyword evidence="4" id="KW-0597">Phosphoprotein</keyword>
<dbReference type="PANTHER" id="PTHR48111">
    <property type="entry name" value="REGULATOR OF RPOS"/>
    <property type="match status" value="1"/>
</dbReference>
<evidence type="ECO:0000256" key="4">
    <source>
        <dbReference type="PROSITE-ProRule" id="PRU00169"/>
    </source>
</evidence>
<dbReference type="Proteomes" id="UP000305888">
    <property type="component" value="Plasmid pD4M1A"/>
</dbReference>
<dbReference type="Pfam" id="PF00486">
    <property type="entry name" value="Trans_reg_C"/>
    <property type="match status" value="1"/>
</dbReference>
<dbReference type="GO" id="GO:0005829">
    <property type="term" value="C:cytosol"/>
    <property type="evidence" value="ECO:0007669"/>
    <property type="project" value="TreeGrafter"/>
</dbReference>
<reference evidence="8 9" key="1">
    <citation type="submission" date="2019-06" db="EMBL/GenBank/DDBJ databases">
        <title>Genome sequence of Rhodobacteraceae bacterium D4M1.</title>
        <authorList>
            <person name="Cao J."/>
        </authorList>
    </citation>
    <scope>NUCLEOTIDE SEQUENCE [LARGE SCALE GENOMIC DNA]</scope>
    <source>
        <strain evidence="8 9">D4M1</strain>
        <plasmid evidence="9">pd4m1a</plasmid>
    </source>
</reference>
<feature type="domain" description="Response regulatory" evidence="6">
    <location>
        <begin position="2"/>
        <end position="116"/>
    </location>
</feature>
<dbReference type="EMBL" id="CP040819">
    <property type="protein sequence ID" value="QDL93796.1"/>
    <property type="molecule type" value="Genomic_DNA"/>
</dbReference>